<evidence type="ECO:0000313" key="1">
    <source>
        <dbReference type="EMBL" id="WOL10096.1"/>
    </source>
</evidence>
<name>A0AAQ3QHZ6_9LILI</name>
<reference evidence="1 2" key="1">
    <citation type="submission" date="2023-10" db="EMBL/GenBank/DDBJ databases">
        <title>Chromosome-scale genome assembly provides insights into flower coloration mechanisms of Canna indica.</title>
        <authorList>
            <person name="Li C."/>
        </authorList>
    </citation>
    <scope>NUCLEOTIDE SEQUENCE [LARGE SCALE GENOMIC DNA]</scope>
    <source>
        <tissue evidence="1">Flower</tissue>
    </source>
</reference>
<accession>A0AAQ3QHZ6</accession>
<dbReference type="Proteomes" id="UP001327560">
    <property type="component" value="Chromosome 6"/>
</dbReference>
<gene>
    <name evidence="1" type="ORF">Cni_G18850</name>
</gene>
<sequence>MEQEIPILQGNMKPAAASLPEERRIAETLRDDLIKICRWQTSQLNFNLHYYQYSSVISHQHVMIDTTATSTASIFFLMVGYNTVNTPRPPSMQNI</sequence>
<keyword evidence="2" id="KW-1185">Reference proteome</keyword>
<evidence type="ECO:0000313" key="2">
    <source>
        <dbReference type="Proteomes" id="UP001327560"/>
    </source>
</evidence>
<dbReference type="AlphaFoldDB" id="A0AAQ3QHZ6"/>
<protein>
    <submittedName>
        <fullName evidence="1">Uncharacterized protein</fullName>
    </submittedName>
</protein>
<organism evidence="1 2">
    <name type="scientific">Canna indica</name>
    <name type="common">Indian-shot</name>
    <dbReference type="NCBI Taxonomy" id="4628"/>
    <lineage>
        <taxon>Eukaryota</taxon>
        <taxon>Viridiplantae</taxon>
        <taxon>Streptophyta</taxon>
        <taxon>Embryophyta</taxon>
        <taxon>Tracheophyta</taxon>
        <taxon>Spermatophyta</taxon>
        <taxon>Magnoliopsida</taxon>
        <taxon>Liliopsida</taxon>
        <taxon>Zingiberales</taxon>
        <taxon>Cannaceae</taxon>
        <taxon>Canna</taxon>
    </lineage>
</organism>
<dbReference type="EMBL" id="CP136895">
    <property type="protein sequence ID" value="WOL10096.1"/>
    <property type="molecule type" value="Genomic_DNA"/>
</dbReference>
<proteinExistence type="predicted"/>